<accession>A0AAW2PHG6</accession>
<dbReference type="GO" id="GO:0008270">
    <property type="term" value="F:zinc ion binding"/>
    <property type="evidence" value="ECO:0007669"/>
    <property type="project" value="InterPro"/>
</dbReference>
<dbReference type="PANTHER" id="PTHR30304">
    <property type="entry name" value="D-TAGATOSE-1,6-BISPHOSPHATE ALDOLASE"/>
    <property type="match status" value="1"/>
</dbReference>
<dbReference type="SUPFAM" id="SSF51569">
    <property type="entry name" value="Aldolase"/>
    <property type="match status" value="1"/>
</dbReference>
<reference evidence="1" key="1">
    <citation type="submission" date="2020-06" db="EMBL/GenBank/DDBJ databases">
        <authorList>
            <person name="Li T."/>
            <person name="Hu X."/>
            <person name="Zhang T."/>
            <person name="Song X."/>
            <person name="Zhang H."/>
            <person name="Dai N."/>
            <person name="Sheng W."/>
            <person name="Hou X."/>
            <person name="Wei L."/>
        </authorList>
    </citation>
    <scope>NUCLEOTIDE SEQUENCE</scope>
    <source>
        <strain evidence="1">G02</strain>
        <tissue evidence="1">Leaf</tissue>
    </source>
</reference>
<sequence>VPITVHFDHGSVKQELLEILELGFDSLMVDGSHLPFEENVVYTKYISVLAHSKKLMVEAELGRLSGTEDDLTVEDYEAKLTDVNQAHEFIDATGIDALAVCVGNVHGKYPASGPNLRLDLLKDLYDLCLIKGVYLVLHGASGLPKDIIEECIKLGVRKFNVNTEVRRAYMDSLTNTQKDLVHVMQSAKEAMKAVVAEKMQLFGSAGKAH</sequence>
<gene>
    <name evidence="1" type="ORF">Sradi_3962200</name>
</gene>
<dbReference type="InterPro" id="IPR000771">
    <property type="entry name" value="FBA_II"/>
</dbReference>
<dbReference type="InterPro" id="IPR050246">
    <property type="entry name" value="Class_II_FBP_aldolase"/>
</dbReference>
<protein>
    <submittedName>
        <fullName evidence="1">D-tagatose-1,6-bisphosphate aldolase subunit GatY</fullName>
    </submittedName>
</protein>
<comment type="caution">
    <text evidence="1">The sequence shown here is derived from an EMBL/GenBank/DDBJ whole genome shotgun (WGS) entry which is preliminary data.</text>
</comment>
<dbReference type="GO" id="GO:0005975">
    <property type="term" value="P:carbohydrate metabolic process"/>
    <property type="evidence" value="ECO:0007669"/>
    <property type="project" value="InterPro"/>
</dbReference>
<dbReference type="Gene3D" id="3.20.20.70">
    <property type="entry name" value="Aldolase class I"/>
    <property type="match status" value="1"/>
</dbReference>
<dbReference type="GO" id="GO:0016832">
    <property type="term" value="F:aldehyde-lyase activity"/>
    <property type="evidence" value="ECO:0007669"/>
    <property type="project" value="InterPro"/>
</dbReference>
<organism evidence="1">
    <name type="scientific">Sesamum radiatum</name>
    <name type="common">Black benniseed</name>
    <dbReference type="NCBI Taxonomy" id="300843"/>
    <lineage>
        <taxon>Eukaryota</taxon>
        <taxon>Viridiplantae</taxon>
        <taxon>Streptophyta</taxon>
        <taxon>Embryophyta</taxon>
        <taxon>Tracheophyta</taxon>
        <taxon>Spermatophyta</taxon>
        <taxon>Magnoliopsida</taxon>
        <taxon>eudicotyledons</taxon>
        <taxon>Gunneridae</taxon>
        <taxon>Pentapetalae</taxon>
        <taxon>asterids</taxon>
        <taxon>lamiids</taxon>
        <taxon>Lamiales</taxon>
        <taxon>Pedaliaceae</taxon>
        <taxon>Sesamum</taxon>
    </lineage>
</organism>
<dbReference type="PIRSF" id="PIRSF001359">
    <property type="entry name" value="F_bP_aldolase_II"/>
    <property type="match status" value="1"/>
</dbReference>
<evidence type="ECO:0000313" key="1">
    <source>
        <dbReference type="EMBL" id="KAL0355153.1"/>
    </source>
</evidence>
<proteinExistence type="predicted"/>
<dbReference type="PANTHER" id="PTHR30304:SF0">
    <property type="entry name" value="D-TAGATOSE-1,6-BISPHOSPHATE ALDOLASE SUBUNIT GATY-RELATED"/>
    <property type="match status" value="1"/>
</dbReference>
<reference evidence="1" key="2">
    <citation type="journal article" date="2024" name="Plant">
        <title>Genomic evolution and insights into agronomic trait innovations of Sesamum species.</title>
        <authorList>
            <person name="Miao H."/>
            <person name="Wang L."/>
            <person name="Qu L."/>
            <person name="Liu H."/>
            <person name="Sun Y."/>
            <person name="Le M."/>
            <person name="Wang Q."/>
            <person name="Wei S."/>
            <person name="Zheng Y."/>
            <person name="Lin W."/>
            <person name="Duan Y."/>
            <person name="Cao H."/>
            <person name="Xiong S."/>
            <person name="Wang X."/>
            <person name="Wei L."/>
            <person name="Li C."/>
            <person name="Ma Q."/>
            <person name="Ju M."/>
            <person name="Zhao R."/>
            <person name="Li G."/>
            <person name="Mu C."/>
            <person name="Tian Q."/>
            <person name="Mei H."/>
            <person name="Zhang T."/>
            <person name="Gao T."/>
            <person name="Zhang H."/>
        </authorList>
    </citation>
    <scope>NUCLEOTIDE SEQUENCE</scope>
    <source>
        <strain evidence="1">G02</strain>
    </source>
</reference>
<dbReference type="InterPro" id="IPR013785">
    <property type="entry name" value="Aldolase_TIM"/>
</dbReference>
<name>A0AAW2PHG6_SESRA</name>
<feature type="non-terminal residue" evidence="1">
    <location>
        <position position="1"/>
    </location>
</feature>
<dbReference type="Pfam" id="PF01116">
    <property type="entry name" value="F_bP_aldolase"/>
    <property type="match status" value="1"/>
</dbReference>
<dbReference type="EMBL" id="JACGWJ010000017">
    <property type="protein sequence ID" value="KAL0355153.1"/>
    <property type="molecule type" value="Genomic_DNA"/>
</dbReference>
<dbReference type="AlphaFoldDB" id="A0AAW2PHG6"/>